<comment type="caution">
    <text evidence="2">The sequence shown here is derived from an EMBL/GenBank/DDBJ whole genome shotgun (WGS) entry which is preliminary data.</text>
</comment>
<reference evidence="2 3" key="1">
    <citation type="submission" date="2012-11" db="EMBL/GenBank/DDBJ databases">
        <authorList>
            <person name="Linke B."/>
        </authorList>
    </citation>
    <scope>NUCLEOTIDE SEQUENCE [LARGE SCALE GENOMIC DNA]</scope>
    <source>
        <strain evidence="3">CFBP 1232</strain>
    </source>
</reference>
<evidence type="ECO:0000313" key="3">
    <source>
        <dbReference type="Proteomes" id="UP000013111"/>
    </source>
</evidence>
<dbReference type="AlphaFoldDB" id="A0A831A266"/>
<dbReference type="GO" id="GO:0016020">
    <property type="term" value="C:membrane"/>
    <property type="evidence" value="ECO:0007669"/>
    <property type="project" value="InterPro"/>
</dbReference>
<keyword evidence="1" id="KW-0812">Transmembrane</keyword>
<dbReference type="InterPro" id="IPR019029">
    <property type="entry name" value="T3SS_PrgH/EprH-like"/>
</dbReference>
<dbReference type="RefSeq" id="WP_004157272.1">
    <property type="nucleotide sequence ID" value="NZ_BAYW01000002.1"/>
</dbReference>
<dbReference type="Pfam" id="PF09480">
    <property type="entry name" value="PrgH"/>
    <property type="match status" value="1"/>
</dbReference>
<dbReference type="Gene3D" id="2.60.200.20">
    <property type="match status" value="1"/>
</dbReference>
<evidence type="ECO:0000256" key="1">
    <source>
        <dbReference type="SAM" id="Phobius"/>
    </source>
</evidence>
<proteinExistence type="predicted"/>
<evidence type="ECO:0000313" key="2">
    <source>
        <dbReference type="EMBL" id="CCO93554.1"/>
    </source>
</evidence>
<dbReference type="GeneID" id="97605853"/>
<sequence length="419" mass="48318">MISNMNDTSTTKSAYCNNTHFTLKILFGPMFGCELQLTNEDYFIIIDPQSALDSADSVHYASSTLYIPCDLPSPNILLSLSKVYQDDATICVDVTINRLNHNYQSVLHENEIFCDEHIRFAFKRNEELWHEKIKNYSFNQALQTRSEHNKSLSPKNTNSRVISSVLALLVVLVVISTGYFYKVDEYEHHVSTLNETLSDASFPYDIVKDRDNRFIYILVSNLYDLEWLKEALFKLKEKTSVVPVWISQQKKVVVSQLLQVGYPVLQLAYNTPLQPVITVSRQLTSNEEESLKIAVLKNIPFATEVVITIKSKEQLLSEARNGLDRLNIHYRQINTNTGYSLIVRDALSDVIISALRHFIQEFELKWGNSIVNFSINLEENWLVNKSYIDSTDGYLFLNPQHWYFPINSGEIKSDRSYPR</sequence>
<feature type="transmembrane region" description="Helical" evidence="1">
    <location>
        <begin position="161"/>
        <end position="181"/>
    </location>
</feature>
<name>A0A831A266_ERWAM</name>
<dbReference type="Gene3D" id="3.30.70.1770">
    <property type="match status" value="1"/>
</dbReference>
<organism evidence="2 3">
    <name type="scientific">Erwinia amylovora NBRC 12687 = CFBP 1232</name>
    <dbReference type="NCBI Taxonomy" id="1219359"/>
    <lineage>
        <taxon>Bacteria</taxon>
        <taxon>Pseudomonadati</taxon>
        <taxon>Pseudomonadota</taxon>
        <taxon>Gammaproteobacteria</taxon>
        <taxon>Enterobacterales</taxon>
        <taxon>Erwiniaceae</taxon>
        <taxon>Erwinia</taxon>
    </lineage>
</organism>
<dbReference type="EMBL" id="CAPB01000012">
    <property type="protein sequence ID" value="CCO93554.1"/>
    <property type="molecule type" value="Genomic_DNA"/>
</dbReference>
<reference evidence="2 3" key="2">
    <citation type="submission" date="2013-04" db="EMBL/GenBank/DDBJ databases">
        <title>Comparative genomics of 12 strains of Erwinia amylovora identifies a pan-genome with a large conserved core and provides insights into host specificity.</title>
        <authorList>
            <person name="Mann R.A."/>
            <person name="Smits T.H.M."/>
            <person name="Buehlmann A."/>
            <person name="Blom J."/>
            <person name="Goesmann A."/>
            <person name="Frey J.E."/>
            <person name="Plummer K.M."/>
            <person name="Beer S.V."/>
            <person name="Luck J."/>
            <person name="Duffy B."/>
            <person name="Rodoni B."/>
        </authorList>
    </citation>
    <scope>NUCLEOTIDE SEQUENCE [LARGE SCALE GENOMIC DNA]</scope>
    <source>
        <strain evidence="3">CFBP 1232</strain>
    </source>
</reference>
<gene>
    <name evidence="2" type="primary">prgh3</name>
    <name evidence="2" type="ORF">BN437_1619</name>
</gene>
<keyword evidence="1" id="KW-0472">Membrane</keyword>
<accession>A0A831A266</accession>
<protein>
    <submittedName>
        <fullName evidence="2">Type III secretion system protein PrgH/EprH</fullName>
    </submittedName>
</protein>
<keyword evidence="1" id="KW-1133">Transmembrane helix</keyword>
<dbReference type="Proteomes" id="UP000013111">
    <property type="component" value="Unassembled WGS sequence"/>
</dbReference>